<dbReference type="EnsemblProtists" id="EOD36829">
    <property type="protein sequence ID" value="EOD36829"/>
    <property type="gene ID" value="EMIHUDRAFT_462361"/>
</dbReference>
<dbReference type="InterPro" id="IPR006968">
    <property type="entry name" value="RUS_fam"/>
</dbReference>
<dbReference type="InterPro" id="IPR054549">
    <property type="entry name" value="UVB_sens_RUS_dom"/>
</dbReference>
<dbReference type="RefSeq" id="XP_005789258.1">
    <property type="nucleotide sequence ID" value="XM_005789201.1"/>
</dbReference>
<dbReference type="KEGG" id="ehx:EMIHUDRAFT_462361"/>
<evidence type="ECO:0000313" key="7">
    <source>
        <dbReference type="EnsemblProtists" id="EOD36829"/>
    </source>
</evidence>
<dbReference type="PANTHER" id="PTHR12770:SF31">
    <property type="entry name" value="RUS FAMILY MEMBER 1"/>
    <property type="match status" value="1"/>
</dbReference>
<keyword evidence="8" id="KW-1185">Reference proteome</keyword>
<dbReference type="AlphaFoldDB" id="A0A0D3KM44"/>
<name>A0A0D3KM44_EMIH1</name>
<proteinExistence type="inferred from homology"/>
<evidence type="ECO:0000256" key="2">
    <source>
        <dbReference type="ARBA" id="ARBA00007558"/>
    </source>
</evidence>
<evidence type="ECO:0000256" key="5">
    <source>
        <dbReference type="ARBA" id="ARBA00023136"/>
    </source>
</evidence>
<accession>A0A0D3KM44</accession>
<comment type="subcellular location">
    <subcellularLocation>
        <location evidence="1">Membrane</location>
    </subcellularLocation>
</comment>
<dbReference type="Proteomes" id="UP000013827">
    <property type="component" value="Unassembled WGS sequence"/>
</dbReference>
<evidence type="ECO:0000259" key="6">
    <source>
        <dbReference type="Pfam" id="PF04884"/>
    </source>
</evidence>
<evidence type="ECO:0000256" key="3">
    <source>
        <dbReference type="ARBA" id="ARBA00022692"/>
    </source>
</evidence>
<evidence type="ECO:0000313" key="8">
    <source>
        <dbReference type="Proteomes" id="UP000013827"/>
    </source>
</evidence>
<evidence type="ECO:0000256" key="4">
    <source>
        <dbReference type="ARBA" id="ARBA00022989"/>
    </source>
</evidence>
<keyword evidence="3" id="KW-0812">Transmembrane</keyword>
<sequence>MSSRLTTRSLCVGRFARRRCRSSTVARPPRQPEKEPQSLLKQGGAEWLLGPSGAPVLASNPHGSFVQWLSSSAQEAKHMVLPRGYPESAAPGYGGYTGWLAAGLFAHSFTVMVSTNALLSGFFAEMSAASWLMKDLLPPLVAGTLASRIHSLEASPHLANPKKWLSAACFANSVLGCAEFLIPHLLPKASWMGLAILTNVGKMTGYLIIGASRAVLQKTLATGAAAGFYAPVRASQCVVMTSVTAVSLRRVVARWAEPRAGAPCGEGGAAPPPGTAAAASVDAAAGWGECPSPEALHAELAARWSVRHSLAARASAWRELFSSDAGQLRVADGAREGGGESPPWTLCASGGGRLLLLYDTHAAPADVIDGFAEAMRGLAAASAASLGQWRRDAASLRASMEAAGWQCSACSVDDPSRRVTWPPQGLE</sequence>
<dbReference type="eggNOG" id="ENOG502RQVT">
    <property type="taxonomic scope" value="Eukaryota"/>
</dbReference>
<dbReference type="GO" id="GO:0016020">
    <property type="term" value="C:membrane"/>
    <property type="evidence" value="ECO:0007669"/>
    <property type="project" value="UniProtKB-SubCell"/>
</dbReference>
<feature type="domain" description="Protein root UVB sensitive/RUS" evidence="6">
    <location>
        <begin position="71"/>
        <end position="223"/>
    </location>
</feature>
<keyword evidence="5" id="KW-0472">Membrane</keyword>
<comment type="similarity">
    <text evidence="2">Belongs to the RUS1 family.</text>
</comment>
<protein>
    <recommendedName>
        <fullName evidence="6">Protein root UVB sensitive/RUS domain-containing protein</fullName>
    </recommendedName>
</protein>
<reference evidence="7" key="2">
    <citation type="submission" date="2024-10" db="UniProtKB">
        <authorList>
            <consortium name="EnsemblProtists"/>
        </authorList>
    </citation>
    <scope>IDENTIFICATION</scope>
</reference>
<keyword evidence="4" id="KW-1133">Transmembrane helix</keyword>
<reference evidence="8" key="1">
    <citation type="journal article" date="2013" name="Nature">
        <title>Pan genome of the phytoplankton Emiliania underpins its global distribution.</title>
        <authorList>
            <person name="Read B.A."/>
            <person name="Kegel J."/>
            <person name="Klute M.J."/>
            <person name="Kuo A."/>
            <person name="Lefebvre S.C."/>
            <person name="Maumus F."/>
            <person name="Mayer C."/>
            <person name="Miller J."/>
            <person name="Monier A."/>
            <person name="Salamov A."/>
            <person name="Young J."/>
            <person name="Aguilar M."/>
            <person name="Claverie J.M."/>
            <person name="Frickenhaus S."/>
            <person name="Gonzalez K."/>
            <person name="Herman E.K."/>
            <person name="Lin Y.C."/>
            <person name="Napier J."/>
            <person name="Ogata H."/>
            <person name="Sarno A.F."/>
            <person name="Shmutz J."/>
            <person name="Schroeder D."/>
            <person name="de Vargas C."/>
            <person name="Verret F."/>
            <person name="von Dassow P."/>
            <person name="Valentin K."/>
            <person name="Van de Peer Y."/>
            <person name="Wheeler G."/>
            <person name="Dacks J.B."/>
            <person name="Delwiche C.F."/>
            <person name="Dyhrman S.T."/>
            <person name="Glockner G."/>
            <person name="John U."/>
            <person name="Richards T."/>
            <person name="Worden A.Z."/>
            <person name="Zhang X."/>
            <person name="Grigoriev I.V."/>
            <person name="Allen A.E."/>
            <person name="Bidle K."/>
            <person name="Borodovsky M."/>
            <person name="Bowler C."/>
            <person name="Brownlee C."/>
            <person name="Cock J.M."/>
            <person name="Elias M."/>
            <person name="Gladyshev V.N."/>
            <person name="Groth M."/>
            <person name="Guda C."/>
            <person name="Hadaegh A."/>
            <person name="Iglesias-Rodriguez M.D."/>
            <person name="Jenkins J."/>
            <person name="Jones B.M."/>
            <person name="Lawson T."/>
            <person name="Leese F."/>
            <person name="Lindquist E."/>
            <person name="Lobanov A."/>
            <person name="Lomsadze A."/>
            <person name="Malik S.B."/>
            <person name="Marsh M.E."/>
            <person name="Mackinder L."/>
            <person name="Mock T."/>
            <person name="Mueller-Roeber B."/>
            <person name="Pagarete A."/>
            <person name="Parker M."/>
            <person name="Probert I."/>
            <person name="Quesneville H."/>
            <person name="Raines C."/>
            <person name="Rensing S.A."/>
            <person name="Riano-Pachon D.M."/>
            <person name="Richier S."/>
            <person name="Rokitta S."/>
            <person name="Shiraiwa Y."/>
            <person name="Soanes D.M."/>
            <person name="van der Giezen M."/>
            <person name="Wahlund T.M."/>
            <person name="Williams B."/>
            <person name="Wilson W."/>
            <person name="Wolfe G."/>
            <person name="Wurch L.L."/>
        </authorList>
    </citation>
    <scope>NUCLEOTIDE SEQUENCE</scope>
</reference>
<dbReference type="HOGENOM" id="CLU_643175_0_0_1"/>
<evidence type="ECO:0000256" key="1">
    <source>
        <dbReference type="ARBA" id="ARBA00004370"/>
    </source>
</evidence>
<dbReference type="PANTHER" id="PTHR12770">
    <property type="entry name" value="RUS1 FAMILY PROTEIN C16ORF58"/>
    <property type="match status" value="1"/>
</dbReference>
<dbReference type="PaxDb" id="2903-EOD36829"/>
<organism evidence="7 8">
    <name type="scientific">Emiliania huxleyi (strain CCMP1516)</name>
    <dbReference type="NCBI Taxonomy" id="280463"/>
    <lineage>
        <taxon>Eukaryota</taxon>
        <taxon>Haptista</taxon>
        <taxon>Haptophyta</taxon>
        <taxon>Prymnesiophyceae</taxon>
        <taxon>Isochrysidales</taxon>
        <taxon>Noelaerhabdaceae</taxon>
        <taxon>Emiliania</taxon>
    </lineage>
</organism>
<dbReference type="GeneID" id="17282099"/>
<dbReference type="Pfam" id="PF04884">
    <property type="entry name" value="UVB_sens_prot"/>
    <property type="match status" value="1"/>
</dbReference>